<dbReference type="EMBL" id="FN430048">
    <property type="protein sequence ID" value="CAZ80870.1"/>
    <property type="molecule type" value="Genomic_DNA"/>
</dbReference>
<evidence type="ECO:0000313" key="4">
    <source>
        <dbReference type="Proteomes" id="UP000006911"/>
    </source>
</evidence>
<organism evidence="3 4">
    <name type="scientific">Tuber melanosporum (strain Mel28)</name>
    <name type="common">Perigord black truffle</name>
    <dbReference type="NCBI Taxonomy" id="656061"/>
    <lineage>
        <taxon>Eukaryota</taxon>
        <taxon>Fungi</taxon>
        <taxon>Dikarya</taxon>
        <taxon>Ascomycota</taxon>
        <taxon>Pezizomycotina</taxon>
        <taxon>Pezizomycetes</taxon>
        <taxon>Pezizales</taxon>
        <taxon>Tuberaceae</taxon>
        <taxon>Tuber</taxon>
    </lineage>
</organism>
<dbReference type="GO" id="GO:0008840">
    <property type="term" value="F:4-hydroxy-tetrahydrodipicolinate synthase activity"/>
    <property type="evidence" value="ECO:0007669"/>
    <property type="project" value="TreeGrafter"/>
</dbReference>
<keyword evidence="4" id="KW-1185">Reference proteome</keyword>
<dbReference type="CDD" id="cd00408">
    <property type="entry name" value="DHDPS-like"/>
    <property type="match status" value="1"/>
</dbReference>
<dbReference type="GeneID" id="9186238"/>
<dbReference type="SUPFAM" id="SSF51569">
    <property type="entry name" value="Aldolase"/>
    <property type="match status" value="1"/>
</dbReference>
<evidence type="ECO:0000256" key="1">
    <source>
        <dbReference type="ARBA" id="ARBA00023239"/>
    </source>
</evidence>
<dbReference type="InterPro" id="IPR013785">
    <property type="entry name" value="Aldolase_TIM"/>
</dbReference>
<dbReference type="KEGG" id="tml:GSTUM_00003022001"/>
<protein>
    <submittedName>
        <fullName evidence="3">(Perigord truffle) hypothetical protein</fullName>
    </submittedName>
</protein>
<proteinExistence type="predicted"/>
<dbReference type="STRING" id="656061.D5G8M7"/>
<sequence length="331" mass="35506">MAPSSPPPAGIYVPVPTFFLPPSSENYNPLTPPLDLDAQASHALHLARSGITGLVLLGSTGEAVHLTRAERVAQIKHVRAALTAGGFKNYPLIAGTATNGIEETVKLLNGSAAAGAGWGLVLAPGYFAGAVSEEGIVGWYRGVADGSSIPIMIYHYPSVSNNVKLPPSIFRTLASHRNIVGGKLSHGDISVHAQIALDPQIDHKNFHLFTGLGQQLFPALQVGCSGAIDGLAAVFPKTVVHIYTLVTQTDPLDRETLERVRELQYRISRAEELIVRFGAVGIKEAVSRVLNFGEPDGGRLPLARGMGYGEWERWSEEMTEMARIEMELQTS</sequence>
<dbReference type="PROSITE" id="PS00665">
    <property type="entry name" value="DHDPS_1"/>
    <property type="match status" value="1"/>
</dbReference>
<dbReference type="HOGENOM" id="CLU_049343_0_0_1"/>
<dbReference type="PRINTS" id="PR00146">
    <property type="entry name" value="DHPICSNTHASE"/>
</dbReference>
<dbReference type="PANTHER" id="PTHR12128">
    <property type="entry name" value="DIHYDRODIPICOLINATE SYNTHASE"/>
    <property type="match status" value="1"/>
</dbReference>
<evidence type="ECO:0000313" key="3">
    <source>
        <dbReference type="EMBL" id="CAZ80870.1"/>
    </source>
</evidence>
<dbReference type="Proteomes" id="UP000006911">
    <property type="component" value="Unassembled WGS sequence"/>
</dbReference>
<accession>D5G8M7</accession>
<dbReference type="SMART" id="SM01130">
    <property type="entry name" value="DHDPS"/>
    <property type="match status" value="1"/>
</dbReference>
<dbReference type="Pfam" id="PF00701">
    <property type="entry name" value="DHDPS"/>
    <property type="match status" value="1"/>
</dbReference>
<keyword evidence="1" id="KW-0456">Lyase</keyword>
<keyword evidence="2" id="KW-0704">Schiff base</keyword>
<dbReference type="RefSeq" id="XP_002836679.1">
    <property type="nucleotide sequence ID" value="XM_002836633.1"/>
</dbReference>
<dbReference type="InterPro" id="IPR020624">
    <property type="entry name" value="Schiff_base-form_aldolases_CS"/>
</dbReference>
<gene>
    <name evidence="3" type="ORF">GSTUM_00003022001</name>
</gene>
<dbReference type="InParanoid" id="D5G8M7"/>
<dbReference type="PANTHER" id="PTHR12128:SF68">
    <property type="entry name" value="DIHYDRODIPICOLINATE SYNTHETASE"/>
    <property type="match status" value="1"/>
</dbReference>
<dbReference type="eggNOG" id="ENOG502RFPT">
    <property type="taxonomic scope" value="Eukaryota"/>
</dbReference>
<name>D5G8M7_TUBMM</name>
<evidence type="ECO:0000256" key="2">
    <source>
        <dbReference type="ARBA" id="ARBA00023270"/>
    </source>
</evidence>
<dbReference type="AlphaFoldDB" id="D5G8M7"/>
<dbReference type="Gene3D" id="3.20.20.70">
    <property type="entry name" value="Aldolase class I"/>
    <property type="match status" value="1"/>
</dbReference>
<reference evidence="3 4" key="1">
    <citation type="journal article" date="2010" name="Nature">
        <title>Perigord black truffle genome uncovers evolutionary origins and mechanisms of symbiosis.</title>
        <authorList>
            <person name="Martin F."/>
            <person name="Kohler A."/>
            <person name="Murat C."/>
            <person name="Balestrini R."/>
            <person name="Coutinho P.M."/>
            <person name="Jaillon O."/>
            <person name="Montanini B."/>
            <person name="Morin E."/>
            <person name="Noel B."/>
            <person name="Percudani R."/>
            <person name="Porcel B."/>
            <person name="Rubini A."/>
            <person name="Amicucci A."/>
            <person name="Amselem J."/>
            <person name="Anthouard V."/>
            <person name="Arcioni S."/>
            <person name="Artiguenave F."/>
            <person name="Aury J.M."/>
            <person name="Ballario P."/>
            <person name="Bolchi A."/>
            <person name="Brenna A."/>
            <person name="Brun A."/>
            <person name="Buee M."/>
            <person name="Cantarel B."/>
            <person name="Chevalier G."/>
            <person name="Couloux A."/>
            <person name="Da Silva C."/>
            <person name="Denoeud F."/>
            <person name="Duplessis S."/>
            <person name="Ghignone S."/>
            <person name="Hilselberger B."/>
            <person name="Iotti M."/>
            <person name="Marcais B."/>
            <person name="Mello A."/>
            <person name="Miranda M."/>
            <person name="Pacioni G."/>
            <person name="Quesneville H."/>
            <person name="Riccioni C."/>
            <person name="Ruotolo R."/>
            <person name="Splivallo R."/>
            <person name="Stocchi V."/>
            <person name="Tisserant E."/>
            <person name="Viscomi A.R."/>
            <person name="Zambonelli A."/>
            <person name="Zampieri E."/>
            <person name="Henrissat B."/>
            <person name="Lebrun M.H."/>
            <person name="Paolocci F."/>
            <person name="Bonfante P."/>
            <person name="Ottonello S."/>
            <person name="Wincker P."/>
        </authorList>
    </citation>
    <scope>NUCLEOTIDE SEQUENCE [LARGE SCALE GENOMIC DNA]</scope>
    <source>
        <strain evidence="3 4">Mel28</strain>
    </source>
</reference>
<dbReference type="OMA" id="QEGIIQW"/>
<dbReference type="InterPro" id="IPR002220">
    <property type="entry name" value="DapA-like"/>
</dbReference>